<comment type="caution">
    <text evidence="8">The sequence shown here is derived from an EMBL/GenBank/DDBJ whole genome shotgun (WGS) entry which is preliminary data.</text>
</comment>
<protein>
    <recommendedName>
        <fullName evidence="7">Peptidase S1 domain-containing protein</fullName>
    </recommendedName>
</protein>
<evidence type="ECO:0000256" key="1">
    <source>
        <dbReference type="ARBA" id="ARBA00007664"/>
    </source>
</evidence>
<keyword evidence="6" id="KW-0732">Signal</keyword>
<dbReference type="GO" id="GO:0006508">
    <property type="term" value="P:proteolysis"/>
    <property type="evidence" value="ECO:0007669"/>
    <property type="project" value="UniProtKB-KW"/>
</dbReference>
<evidence type="ECO:0000256" key="5">
    <source>
        <dbReference type="ARBA" id="ARBA00023157"/>
    </source>
</evidence>
<name>A0AAV8VUL7_9CUCU</name>
<dbReference type="InterPro" id="IPR043504">
    <property type="entry name" value="Peptidase_S1_PA_chymotrypsin"/>
</dbReference>
<dbReference type="AlphaFoldDB" id="A0AAV8VUL7"/>
<keyword evidence="2" id="KW-0645">Protease</keyword>
<dbReference type="PROSITE" id="PS50240">
    <property type="entry name" value="TRYPSIN_DOM"/>
    <property type="match status" value="1"/>
</dbReference>
<feature type="signal peptide" evidence="6">
    <location>
        <begin position="1"/>
        <end position="18"/>
    </location>
</feature>
<dbReference type="Pfam" id="PF00089">
    <property type="entry name" value="Trypsin"/>
    <property type="match status" value="1"/>
</dbReference>
<dbReference type="EMBL" id="JANEYG010000028">
    <property type="protein sequence ID" value="KAJ8918091.1"/>
    <property type="molecule type" value="Genomic_DNA"/>
</dbReference>
<dbReference type="SUPFAM" id="SSF50494">
    <property type="entry name" value="Trypsin-like serine proteases"/>
    <property type="match status" value="1"/>
</dbReference>
<reference evidence="8 9" key="1">
    <citation type="journal article" date="2023" name="Insect Mol. Biol.">
        <title>Genome sequencing provides insights into the evolution of gene families encoding plant cell wall-degrading enzymes in longhorned beetles.</title>
        <authorList>
            <person name="Shin N.R."/>
            <person name="Okamura Y."/>
            <person name="Kirsch R."/>
            <person name="Pauchet Y."/>
        </authorList>
    </citation>
    <scope>NUCLEOTIDE SEQUENCE [LARGE SCALE GENOMIC DNA]</scope>
    <source>
        <strain evidence="8">EAD_L_NR</strain>
    </source>
</reference>
<evidence type="ECO:0000313" key="8">
    <source>
        <dbReference type="EMBL" id="KAJ8918091.1"/>
    </source>
</evidence>
<dbReference type="Gene3D" id="2.40.10.10">
    <property type="entry name" value="Trypsin-like serine proteases"/>
    <property type="match status" value="1"/>
</dbReference>
<gene>
    <name evidence="8" type="ORF">NQ315_011548</name>
</gene>
<dbReference type="SMART" id="SM00020">
    <property type="entry name" value="Tryp_SPc"/>
    <property type="match status" value="1"/>
</dbReference>
<dbReference type="PRINTS" id="PR00722">
    <property type="entry name" value="CHYMOTRYPSIN"/>
</dbReference>
<keyword evidence="4" id="KW-0720">Serine protease</keyword>
<sequence>MLKLVAFCLVFIPIVVIAIGKPNYAESTGSRIIGGKEASITEYPYQAAVEINEKFKCGGSIIARRWILTDATCLWQGYASPVKVRIGTSFLLEGGQVINVQGFARHSYYNSYTGDNDIALLLLEEPIPLSESAQIVRLPDNGNATLDGRMGTLTAWGATTKLGSMSSVLRAVDVPVVNLDVCKETYNDSNWRVSDRMLCAGPWEGGKGMGDGDGGGPFVVDSVLVGIASWSSRDRAEPEHPGVYTDVGAFRDWITENTGI</sequence>
<dbReference type="PANTHER" id="PTHR24276">
    <property type="entry name" value="POLYSERASE-RELATED"/>
    <property type="match status" value="1"/>
</dbReference>
<feature type="domain" description="Peptidase S1" evidence="7">
    <location>
        <begin position="32"/>
        <end position="259"/>
    </location>
</feature>
<dbReference type="GO" id="GO:0004252">
    <property type="term" value="F:serine-type endopeptidase activity"/>
    <property type="evidence" value="ECO:0007669"/>
    <property type="project" value="InterPro"/>
</dbReference>
<evidence type="ECO:0000256" key="2">
    <source>
        <dbReference type="ARBA" id="ARBA00022670"/>
    </source>
</evidence>
<dbReference type="FunFam" id="2.40.10.10:FF:000068">
    <property type="entry name" value="transmembrane protease serine 2"/>
    <property type="match status" value="1"/>
</dbReference>
<evidence type="ECO:0000256" key="6">
    <source>
        <dbReference type="SAM" id="SignalP"/>
    </source>
</evidence>
<dbReference type="InterPro" id="IPR050430">
    <property type="entry name" value="Peptidase_S1"/>
</dbReference>
<dbReference type="CDD" id="cd00190">
    <property type="entry name" value="Tryp_SPc"/>
    <property type="match status" value="1"/>
</dbReference>
<dbReference type="PANTHER" id="PTHR24276:SF91">
    <property type="entry name" value="AT26814P-RELATED"/>
    <property type="match status" value="1"/>
</dbReference>
<comment type="similarity">
    <text evidence="1">Belongs to the peptidase S1 family.</text>
</comment>
<keyword evidence="3" id="KW-0378">Hydrolase</keyword>
<proteinExistence type="inferred from homology"/>
<keyword evidence="9" id="KW-1185">Reference proteome</keyword>
<keyword evidence="5" id="KW-1015">Disulfide bond</keyword>
<evidence type="ECO:0000313" key="9">
    <source>
        <dbReference type="Proteomes" id="UP001159042"/>
    </source>
</evidence>
<dbReference type="InterPro" id="IPR009003">
    <property type="entry name" value="Peptidase_S1_PA"/>
</dbReference>
<evidence type="ECO:0000256" key="3">
    <source>
        <dbReference type="ARBA" id="ARBA00022801"/>
    </source>
</evidence>
<evidence type="ECO:0000256" key="4">
    <source>
        <dbReference type="ARBA" id="ARBA00022825"/>
    </source>
</evidence>
<dbReference type="InterPro" id="IPR001314">
    <property type="entry name" value="Peptidase_S1A"/>
</dbReference>
<organism evidence="8 9">
    <name type="scientific">Exocentrus adspersus</name>
    <dbReference type="NCBI Taxonomy" id="1586481"/>
    <lineage>
        <taxon>Eukaryota</taxon>
        <taxon>Metazoa</taxon>
        <taxon>Ecdysozoa</taxon>
        <taxon>Arthropoda</taxon>
        <taxon>Hexapoda</taxon>
        <taxon>Insecta</taxon>
        <taxon>Pterygota</taxon>
        <taxon>Neoptera</taxon>
        <taxon>Endopterygota</taxon>
        <taxon>Coleoptera</taxon>
        <taxon>Polyphaga</taxon>
        <taxon>Cucujiformia</taxon>
        <taxon>Chrysomeloidea</taxon>
        <taxon>Cerambycidae</taxon>
        <taxon>Lamiinae</taxon>
        <taxon>Acanthocinini</taxon>
        <taxon>Exocentrus</taxon>
    </lineage>
</organism>
<evidence type="ECO:0000259" key="7">
    <source>
        <dbReference type="PROSITE" id="PS50240"/>
    </source>
</evidence>
<accession>A0AAV8VUL7</accession>
<feature type="chain" id="PRO_5043597277" description="Peptidase S1 domain-containing protein" evidence="6">
    <location>
        <begin position="19"/>
        <end position="260"/>
    </location>
</feature>
<dbReference type="Proteomes" id="UP001159042">
    <property type="component" value="Unassembled WGS sequence"/>
</dbReference>
<dbReference type="InterPro" id="IPR001254">
    <property type="entry name" value="Trypsin_dom"/>
</dbReference>